<dbReference type="InterPro" id="IPR013708">
    <property type="entry name" value="Shikimate_DH-bd_N"/>
</dbReference>
<reference evidence="6" key="1">
    <citation type="submission" date="2025-02" db="EMBL/GenBank/DDBJ databases">
        <authorList>
            <consortium name="NCBI Genome Project"/>
        </authorList>
    </citation>
    <scope>NUCLEOTIDE SEQUENCE</scope>
</reference>
<dbReference type="AlphaFoldDB" id="A0AAJ6QLF7"/>
<dbReference type="Gene3D" id="3.40.50.300">
    <property type="entry name" value="P-loop containing nucleotide triphosphate hydrolases"/>
    <property type="match status" value="1"/>
</dbReference>
<feature type="domain" description="SDH C-terminal" evidence="5">
    <location>
        <begin position="717"/>
        <end position="747"/>
    </location>
</feature>
<dbReference type="InterPro" id="IPR036291">
    <property type="entry name" value="NAD(P)-bd_dom_sf"/>
</dbReference>
<dbReference type="VEuPathDB" id="FungiDB:An04g08070"/>
<comment type="similarity">
    <text evidence="1">In the 2nd section; belongs to the type-I 3-dehydroquinase family.</text>
</comment>
<gene>
    <name evidence="6" type="ORF">An04g08070</name>
</gene>
<dbReference type="InterPro" id="IPR031322">
    <property type="entry name" value="Shikimate/glucono_kinase"/>
</dbReference>
<dbReference type="PANTHER" id="PTHR21089:SF1">
    <property type="entry name" value="BIFUNCTIONAL 3-DEHYDROQUINATE DEHYDRATASE_SHIKIMATE DEHYDROGENASE, CHLOROPLASTIC"/>
    <property type="match status" value="1"/>
</dbReference>
<dbReference type="GeneID" id="4991211"/>
<feature type="domain" description="Shikimate dehydrogenase substrate binding N-terminal" evidence="4">
    <location>
        <begin position="455"/>
        <end position="535"/>
    </location>
</feature>
<evidence type="ECO:0008006" key="7">
    <source>
        <dbReference type="Google" id="ProtNLM"/>
    </source>
</evidence>
<dbReference type="Gene3D" id="3.40.50.720">
    <property type="entry name" value="NAD(P)-binding Rossmann-like Domain"/>
    <property type="match status" value="1"/>
</dbReference>
<evidence type="ECO:0000256" key="1">
    <source>
        <dbReference type="ARBA" id="ARBA00006477"/>
    </source>
</evidence>
<dbReference type="Pfam" id="PF18317">
    <property type="entry name" value="SDH_C"/>
    <property type="match status" value="1"/>
</dbReference>
<dbReference type="InterPro" id="IPR046346">
    <property type="entry name" value="Aminoacid_DH-like_N_sf"/>
</dbReference>
<dbReference type="InterPro" id="IPR001381">
    <property type="entry name" value="DHquinase_I"/>
</dbReference>
<dbReference type="SUPFAM" id="SSF53223">
    <property type="entry name" value="Aminoacid dehydrogenase-like, N-terminal domain"/>
    <property type="match status" value="1"/>
</dbReference>
<dbReference type="Pfam" id="PF01202">
    <property type="entry name" value="SKI"/>
    <property type="match status" value="1"/>
</dbReference>
<dbReference type="InterPro" id="IPR013785">
    <property type="entry name" value="Aldolase_TIM"/>
</dbReference>
<evidence type="ECO:0000259" key="3">
    <source>
        <dbReference type="Pfam" id="PF01488"/>
    </source>
</evidence>
<dbReference type="SUPFAM" id="SSF51735">
    <property type="entry name" value="NAD(P)-binding Rossmann-fold domains"/>
    <property type="match status" value="1"/>
</dbReference>
<dbReference type="PANTHER" id="PTHR21089">
    <property type="entry name" value="SHIKIMATE DEHYDROGENASE"/>
    <property type="match status" value="1"/>
</dbReference>
<dbReference type="CDD" id="cd01065">
    <property type="entry name" value="NAD_bind_Shikimate_DH"/>
    <property type="match status" value="1"/>
</dbReference>
<dbReference type="Gene3D" id="3.40.50.10860">
    <property type="entry name" value="Leucine Dehydrogenase, chain A, domain 1"/>
    <property type="match status" value="1"/>
</dbReference>
<comment type="similarity">
    <text evidence="2">In the N-terminal section; belongs to the shikimate kinase family.</text>
</comment>
<organism evidence="6">
    <name type="scientific">Aspergillus niger</name>
    <dbReference type="NCBI Taxonomy" id="5061"/>
    <lineage>
        <taxon>Eukaryota</taxon>
        <taxon>Fungi</taxon>
        <taxon>Dikarya</taxon>
        <taxon>Ascomycota</taxon>
        <taxon>Pezizomycotina</taxon>
        <taxon>Eurotiomycetes</taxon>
        <taxon>Eurotiomycetidae</taxon>
        <taxon>Eurotiales</taxon>
        <taxon>Aspergillaceae</taxon>
        <taxon>Aspergillus</taxon>
        <taxon>Aspergillus subgen. Circumdati</taxon>
    </lineage>
</organism>
<dbReference type="Gene3D" id="3.20.20.70">
    <property type="entry name" value="Aldolase class I"/>
    <property type="match status" value="1"/>
</dbReference>
<dbReference type="InterPro" id="IPR006151">
    <property type="entry name" value="Shikm_DH/Glu-tRNA_Rdtase"/>
</dbReference>
<sequence length="775" mass="85938">MAGSMSGLSSPLMPCDRSVSIPCRRYDADATLLLVGFVGAGKKTLGIIASVALRRRFIDFDAVFRQEVHLSPQEYIAQNGPARYRELELKLTRTLLDKCSTGCVITISGVGWSANRQQQVLLKKFAQNHPVVYVRRDRVDLQQFIMTTSPDKFNRIFEAGNEFFQSCSSFDFFNHTQEDKLTDYAGRPLPAYIKLKEAERVFLRFLHQVFGRAYHVLYSSDPFSPSHTYALQVPLTWLDCNPDLELSESGADAVTIVIDGGVGDNYNARFLERIAKHMATIRKHTRIPIFIEISQSDARRGELLEMLLRLAPDAVACPVDGCEFSRLKLAKGHTKIIATYQSTSLARDQSILPEIRSLLENSEEQGFDAFRVTIEPSFPGDLTNLTLQQRLGEVTDIPITVYHSGPLGRASICLNPILSPVVLPSLLDSPTGVTLASAQQALTSCYLLPKQIFTVFGQKVQNSLSPAMHNAAYAACGLPHAYNILCSDHFSDIHKLLNSAEHGGIAVTLPYKTDVLPLLDEVSPDAQDIHAVNTVVIEHRNSSTNSPSKVLKGYNTDYLGIRDCINKHLSPANAIRHGTTALVIGAGGMARAAIYACYQLGVRQICIYNRTVSNAQKLADYYTRWAERNNTHLKIEILRSSDDAWPEGFRQPTIIVACLPAPAGGQLKSPITMEVPEQWLRSTTGGVFIDVAYGMPQTKLRIGMNERASMGWVVVDGLVVLLEQGIAQYELFTRRPAPVHVMRGVLREYTNATLSRYTITLILNETATLMRTTTT</sequence>
<evidence type="ECO:0000259" key="4">
    <source>
        <dbReference type="Pfam" id="PF08501"/>
    </source>
</evidence>
<protein>
    <recommendedName>
        <fullName evidence="7">Quinate repressor protein</fullName>
    </recommendedName>
</protein>
<dbReference type="RefSeq" id="XP_001402165.3">
    <property type="nucleotide sequence ID" value="XM_001402128.3"/>
</dbReference>
<feature type="domain" description="Quinate/shikimate 5-dehydrogenase/glutamyl-tRNA reductase" evidence="3">
    <location>
        <begin position="578"/>
        <end position="623"/>
    </location>
</feature>
<dbReference type="KEGG" id="ang:An04g08070"/>
<name>A0AAJ6QLF7_ASPNG</name>
<dbReference type="Pfam" id="PF01487">
    <property type="entry name" value="DHquinase_I"/>
    <property type="match status" value="1"/>
</dbReference>
<evidence type="ECO:0000259" key="5">
    <source>
        <dbReference type="Pfam" id="PF18317"/>
    </source>
</evidence>
<reference evidence="6" key="2">
    <citation type="submission" date="2025-08" db="UniProtKB">
        <authorList>
            <consortium name="RefSeq"/>
        </authorList>
    </citation>
    <scope>IDENTIFICATION</scope>
</reference>
<dbReference type="Pfam" id="PF08501">
    <property type="entry name" value="Shikimate_dh_N"/>
    <property type="match status" value="1"/>
</dbReference>
<dbReference type="InterPro" id="IPR041121">
    <property type="entry name" value="SDH_C"/>
</dbReference>
<evidence type="ECO:0000256" key="2">
    <source>
        <dbReference type="ARBA" id="ARBA00009349"/>
    </source>
</evidence>
<dbReference type="InterPro" id="IPR027417">
    <property type="entry name" value="P-loop_NTPase"/>
</dbReference>
<accession>A0AAJ6QLF7</accession>
<dbReference type="SUPFAM" id="SSF52540">
    <property type="entry name" value="P-loop containing nucleoside triphosphate hydrolases"/>
    <property type="match status" value="1"/>
</dbReference>
<dbReference type="Pfam" id="PF01488">
    <property type="entry name" value="Shikimate_DH"/>
    <property type="match status" value="1"/>
</dbReference>
<evidence type="ECO:0000313" key="6">
    <source>
        <dbReference type="RefSeq" id="XP_001402165.3"/>
    </source>
</evidence>
<proteinExistence type="inferred from homology"/>
<dbReference type="InterPro" id="IPR022893">
    <property type="entry name" value="Shikimate_DH_fam"/>
</dbReference>